<proteinExistence type="predicted"/>
<evidence type="ECO:0000313" key="3">
    <source>
        <dbReference type="Proteomes" id="UP000660047"/>
    </source>
</evidence>
<evidence type="ECO:0000256" key="1">
    <source>
        <dbReference type="SAM" id="Phobius"/>
    </source>
</evidence>
<dbReference type="AlphaFoldDB" id="A0AAI9K137"/>
<organism evidence="2 3">
    <name type="scientific">Coprococcus eutactus</name>
    <dbReference type="NCBI Taxonomy" id="33043"/>
    <lineage>
        <taxon>Bacteria</taxon>
        <taxon>Bacillati</taxon>
        <taxon>Bacillota</taxon>
        <taxon>Clostridia</taxon>
        <taxon>Lachnospirales</taxon>
        <taxon>Lachnospiraceae</taxon>
        <taxon>Coprococcus</taxon>
    </lineage>
</organism>
<name>A0AAI9K137_9FIRM</name>
<dbReference type="EMBL" id="BLYL01000001">
    <property type="protein sequence ID" value="GFO93007.1"/>
    <property type="molecule type" value="Genomic_DNA"/>
</dbReference>
<sequence length="55" mass="6113">MIAFLGVIGVTMFYGTTLGVCRKYGLLISNGTLSIVGLLFNFGIIIFRYVFYPEL</sequence>
<keyword evidence="1" id="KW-0812">Transmembrane</keyword>
<gene>
    <name evidence="2" type="ORF">COEU31_00530</name>
</gene>
<accession>A0AAI9K137</accession>
<dbReference type="Proteomes" id="UP000660047">
    <property type="component" value="Unassembled WGS sequence"/>
</dbReference>
<reference evidence="2" key="1">
    <citation type="submission" date="2020-06" db="EMBL/GenBank/DDBJ databases">
        <title>Characterization of fructooligosaccharide metabolism and fructooligosaccharide-degrading enzymes in human commensal butyrate producers.</title>
        <authorList>
            <person name="Tanno H."/>
            <person name="Fujii T."/>
            <person name="Hirano K."/>
            <person name="Maeno S."/>
            <person name="Tonozuka T."/>
            <person name="Sakamoto M."/>
            <person name="Ohkuma M."/>
            <person name="Tochio T."/>
            <person name="Endo A."/>
        </authorList>
    </citation>
    <scope>NUCLEOTIDE SEQUENCE</scope>
    <source>
        <strain evidence="2">JCM 31265</strain>
    </source>
</reference>
<comment type="caution">
    <text evidence="2">The sequence shown here is derived from an EMBL/GenBank/DDBJ whole genome shotgun (WGS) entry which is preliminary data.</text>
</comment>
<keyword evidence="1" id="KW-1133">Transmembrane helix</keyword>
<feature type="transmembrane region" description="Helical" evidence="1">
    <location>
        <begin position="31"/>
        <end position="51"/>
    </location>
</feature>
<keyword evidence="1" id="KW-0472">Membrane</keyword>
<evidence type="ECO:0000313" key="2">
    <source>
        <dbReference type="EMBL" id="GFO93007.1"/>
    </source>
</evidence>
<protein>
    <submittedName>
        <fullName evidence="2">Uncharacterized protein</fullName>
    </submittedName>
</protein>